<evidence type="ECO:0000256" key="1">
    <source>
        <dbReference type="SAM" id="MobiDB-lite"/>
    </source>
</evidence>
<proteinExistence type="predicted"/>
<comment type="caution">
    <text evidence="2">The sequence shown here is derived from an EMBL/GenBank/DDBJ whole genome shotgun (WGS) entry which is preliminary data.</text>
</comment>
<sequence>MGSIETVWVFCMGEAHLPHIPLKDLPGLQPALEFTVDTKVSRLQGHASNCSSKMRHRKIGEQGPWMMGASIYHVLMTLALAIGQEQGAVKKRAVSQQPSNSVPLTSFPTQPSSKLSSETY</sequence>
<feature type="region of interest" description="Disordered" evidence="1">
    <location>
        <begin position="89"/>
        <end position="120"/>
    </location>
</feature>
<evidence type="ECO:0000313" key="2">
    <source>
        <dbReference type="EMBL" id="KAK2092992.1"/>
    </source>
</evidence>
<protein>
    <submittedName>
        <fullName evidence="2">Uncharacterized protein</fullName>
    </submittedName>
</protein>
<accession>A0ABQ9U9G1</accession>
<keyword evidence="3" id="KW-1185">Reference proteome</keyword>
<name>A0ABQ9U9G1_SAGOE</name>
<reference evidence="2 3" key="1">
    <citation type="submission" date="2023-05" db="EMBL/GenBank/DDBJ databases">
        <title>B98-5 Cell Line De Novo Hybrid Assembly: An Optical Mapping Approach.</title>
        <authorList>
            <person name="Kananen K."/>
            <person name="Auerbach J.A."/>
            <person name="Kautto E."/>
            <person name="Blachly J.S."/>
        </authorList>
    </citation>
    <scope>NUCLEOTIDE SEQUENCE [LARGE SCALE GENOMIC DNA]</scope>
    <source>
        <strain evidence="2">B95-8</strain>
        <tissue evidence="2">Cell line</tissue>
    </source>
</reference>
<evidence type="ECO:0000313" key="3">
    <source>
        <dbReference type="Proteomes" id="UP001266305"/>
    </source>
</evidence>
<organism evidence="2 3">
    <name type="scientific">Saguinus oedipus</name>
    <name type="common">Cotton-top tamarin</name>
    <name type="synonym">Oedipomidas oedipus</name>
    <dbReference type="NCBI Taxonomy" id="9490"/>
    <lineage>
        <taxon>Eukaryota</taxon>
        <taxon>Metazoa</taxon>
        <taxon>Chordata</taxon>
        <taxon>Craniata</taxon>
        <taxon>Vertebrata</taxon>
        <taxon>Euteleostomi</taxon>
        <taxon>Mammalia</taxon>
        <taxon>Eutheria</taxon>
        <taxon>Euarchontoglires</taxon>
        <taxon>Primates</taxon>
        <taxon>Haplorrhini</taxon>
        <taxon>Platyrrhini</taxon>
        <taxon>Cebidae</taxon>
        <taxon>Callitrichinae</taxon>
        <taxon>Saguinus</taxon>
    </lineage>
</organism>
<gene>
    <name evidence="2" type="ORF">P7K49_029521</name>
</gene>
<dbReference type="Proteomes" id="UP001266305">
    <property type="component" value="Unassembled WGS sequence"/>
</dbReference>
<feature type="compositionally biased region" description="Polar residues" evidence="1">
    <location>
        <begin position="94"/>
        <end position="120"/>
    </location>
</feature>
<dbReference type="EMBL" id="JASSZA010000015">
    <property type="protein sequence ID" value="KAK2092992.1"/>
    <property type="molecule type" value="Genomic_DNA"/>
</dbReference>